<keyword evidence="3" id="KW-1185">Reference proteome</keyword>
<name>A0A135UN25_9PEZI</name>
<dbReference type="EMBL" id="JFFI01001243">
    <property type="protein sequence ID" value="KXH61803.1"/>
    <property type="molecule type" value="Genomic_DNA"/>
</dbReference>
<feature type="compositionally biased region" description="Gly residues" evidence="1">
    <location>
        <begin position="29"/>
        <end position="42"/>
    </location>
</feature>
<dbReference type="OrthoDB" id="4810989at2759"/>
<reference evidence="2 3" key="1">
    <citation type="submission" date="2014-02" db="EMBL/GenBank/DDBJ databases">
        <title>The genome sequence of Colletotrichum salicis CBS 607.94.</title>
        <authorList>
            <person name="Baroncelli R."/>
            <person name="Thon M.R."/>
        </authorList>
    </citation>
    <scope>NUCLEOTIDE SEQUENCE [LARGE SCALE GENOMIC DNA]</scope>
    <source>
        <strain evidence="2 3">CBS 607.94</strain>
    </source>
</reference>
<organism evidence="2 3">
    <name type="scientific">Colletotrichum salicis</name>
    <dbReference type="NCBI Taxonomy" id="1209931"/>
    <lineage>
        <taxon>Eukaryota</taxon>
        <taxon>Fungi</taxon>
        <taxon>Dikarya</taxon>
        <taxon>Ascomycota</taxon>
        <taxon>Pezizomycotina</taxon>
        <taxon>Sordariomycetes</taxon>
        <taxon>Hypocreomycetidae</taxon>
        <taxon>Glomerellales</taxon>
        <taxon>Glomerellaceae</taxon>
        <taxon>Colletotrichum</taxon>
        <taxon>Colletotrichum acutatum species complex</taxon>
    </lineage>
</organism>
<feature type="compositionally biased region" description="Polar residues" evidence="1">
    <location>
        <begin position="492"/>
        <end position="510"/>
    </location>
</feature>
<accession>A0A135UN25</accession>
<evidence type="ECO:0000313" key="2">
    <source>
        <dbReference type="EMBL" id="KXH61803.1"/>
    </source>
</evidence>
<dbReference type="AlphaFoldDB" id="A0A135UN25"/>
<sequence length="534" mass="56194">MFANMDPKKQAEQMAAARLLASEFSKAKGSGGGGRGRGGMNNGGSSSRPGGFGRAAISTRYDAHPVQTNRPTLASSRSIFTQAEVNRDRVPPSAVTRVDPALAGWLTGSNTPQASSARPATPATPTMTTMSKMPAMPAKTIPAHFDAPKGIDQGLASWLTPAPSLVAAPPKETSTSRPSSSVILIKTDGPETSGDAAVGNVKAISQSIALPPSLRKDAGDPPETTVHSKPSGLGKSLRVAYDAKVIKEQNNFNLNARASALLAEDVESATQSQSNYNGQASRLLERVDNEQDADISAAKIEASAVEPEPKFGTVEWALAQLNRGLELPGFNAFHAQKAQESRNKPGVVSITDAHSGSINNTESIIQRQETTNEEKAAEPLTEGSECKCSKRSHPIIGLAASCYNTDSDGDHDLVRMQAASDAVKNKFAVNVILHEHSNPDCPKLLRAAAKFPLHFGASPAVVDDPDDYLQVIRWKDSNGLSGPSISVPVRKINSSGPQNNLAGPSHNSSGPPLAGAPVPQPTIRRRGINDSIWA</sequence>
<feature type="region of interest" description="Disordered" evidence="1">
    <location>
        <begin position="485"/>
        <end position="534"/>
    </location>
</feature>
<gene>
    <name evidence="2" type="ORF">CSAL01_10905</name>
</gene>
<protein>
    <submittedName>
        <fullName evidence="2">Uncharacterized protein</fullName>
    </submittedName>
</protein>
<feature type="region of interest" description="Disordered" evidence="1">
    <location>
        <begin position="26"/>
        <end position="55"/>
    </location>
</feature>
<evidence type="ECO:0000313" key="3">
    <source>
        <dbReference type="Proteomes" id="UP000070121"/>
    </source>
</evidence>
<feature type="compositionally biased region" description="Low complexity" evidence="1">
    <location>
        <begin position="111"/>
        <end position="126"/>
    </location>
</feature>
<evidence type="ECO:0000256" key="1">
    <source>
        <dbReference type="SAM" id="MobiDB-lite"/>
    </source>
</evidence>
<feature type="region of interest" description="Disordered" evidence="1">
    <location>
        <begin position="212"/>
        <end position="233"/>
    </location>
</feature>
<proteinExistence type="predicted"/>
<comment type="caution">
    <text evidence="2">The sequence shown here is derived from an EMBL/GenBank/DDBJ whole genome shotgun (WGS) entry which is preliminary data.</text>
</comment>
<dbReference type="Proteomes" id="UP000070121">
    <property type="component" value="Unassembled WGS sequence"/>
</dbReference>
<feature type="region of interest" description="Disordered" evidence="1">
    <location>
        <begin position="107"/>
        <end position="126"/>
    </location>
</feature>